<gene>
    <name evidence="8" type="ORF">CHLNCDRAFT_58154</name>
</gene>
<dbReference type="SUPFAM" id="SSF50494">
    <property type="entry name" value="Trypsin-like serine proteases"/>
    <property type="match status" value="1"/>
</dbReference>
<dbReference type="PRINTS" id="PR00722">
    <property type="entry name" value="CHYMOTRYPSIN"/>
</dbReference>
<dbReference type="AlphaFoldDB" id="E1ZHR7"/>
<dbReference type="PROSITE" id="PS00135">
    <property type="entry name" value="TRYPSIN_SER"/>
    <property type="match status" value="1"/>
</dbReference>
<dbReference type="Gene3D" id="2.40.10.10">
    <property type="entry name" value="Trypsin-like serine proteases"/>
    <property type="match status" value="1"/>
</dbReference>
<dbReference type="RefSeq" id="XP_005846610.1">
    <property type="nucleotide sequence ID" value="XM_005846548.1"/>
</dbReference>
<dbReference type="InterPro" id="IPR043504">
    <property type="entry name" value="Peptidase_S1_PA_chymotrypsin"/>
</dbReference>
<dbReference type="FunFam" id="2.40.10.10:FF:000054">
    <property type="entry name" value="Complement C1r subcomponent"/>
    <property type="match status" value="1"/>
</dbReference>
<feature type="domain" description="Peptidase S1" evidence="7">
    <location>
        <begin position="151"/>
        <end position="288"/>
    </location>
</feature>
<feature type="region of interest" description="Disordered" evidence="6">
    <location>
        <begin position="47"/>
        <end position="68"/>
    </location>
</feature>
<dbReference type="GO" id="GO:0006508">
    <property type="term" value="P:proteolysis"/>
    <property type="evidence" value="ECO:0007669"/>
    <property type="project" value="InterPro"/>
</dbReference>
<protein>
    <recommendedName>
        <fullName evidence="7">Peptidase S1 domain-containing protein</fullName>
    </recommendedName>
</protein>
<evidence type="ECO:0000313" key="9">
    <source>
        <dbReference type="Proteomes" id="UP000008141"/>
    </source>
</evidence>
<dbReference type="SMART" id="SM00020">
    <property type="entry name" value="Tryp_SPc"/>
    <property type="match status" value="1"/>
</dbReference>
<dbReference type="GO" id="GO:0005576">
    <property type="term" value="C:extracellular region"/>
    <property type="evidence" value="ECO:0007669"/>
    <property type="project" value="UniProtKB-SubCell"/>
</dbReference>
<dbReference type="InterPro" id="IPR001314">
    <property type="entry name" value="Peptidase_S1A"/>
</dbReference>
<keyword evidence="9" id="KW-1185">Reference proteome</keyword>
<dbReference type="InterPro" id="IPR001254">
    <property type="entry name" value="Trypsin_dom"/>
</dbReference>
<keyword evidence="3" id="KW-0732">Signal</keyword>
<dbReference type="STRING" id="554065.E1ZHR7"/>
<dbReference type="PROSITE" id="PS50240">
    <property type="entry name" value="TRYPSIN_DOM"/>
    <property type="match status" value="1"/>
</dbReference>
<comment type="subcellular location">
    <subcellularLocation>
        <location evidence="1">Secreted</location>
    </subcellularLocation>
</comment>
<dbReference type="InterPro" id="IPR051487">
    <property type="entry name" value="Ser/Thr_Proteases_Immune/Dev"/>
</dbReference>
<dbReference type="GO" id="GO:0004252">
    <property type="term" value="F:serine-type endopeptidase activity"/>
    <property type="evidence" value="ECO:0007669"/>
    <property type="project" value="InterPro"/>
</dbReference>
<dbReference type="InParanoid" id="E1ZHR7"/>
<sequence length="416" mass="43935">MAGSLSCRKFKIMNQPVILYALERRQNGAKNVFLTKSDVEGIIRIKQGDQQAPSGRRRRGAGGGAAVQGGTKNYSKKVLQFFQVLKGAGGQDILCRCVKRSGEWRWCPVVPLEELPRVIKEHHERATGFSGYSADKIPNDNQDLTFDGDLHDVAVLKLAKPVPDAVTVTLADGSLEMERGQRLKVVGWGKTEAGQSSQVLEHADVEHMAPNQCPADYNDVMCAGNTGANTCNGDSGGPLLMEDPKSGDWVQVGITSHGPDCLTGNPILAYGFYSDVRLYREDILATLAAAAPPLQAPGPSPGPSPGNNLTGGTTTVATGETSSYDSGDFTCLDTLNGFQSDTDLQGGSLTMSDDSVVSSAGPEDCCQSCARVEACFAWTWSASSSNACGGPCCFLKAADGWSAVAAPGAISGAWYR</sequence>
<evidence type="ECO:0000256" key="2">
    <source>
        <dbReference type="ARBA" id="ARBA00022525"/>
    </source>
</evidence>
<dbReference type="OrthoDB" id="513101at2759"/>
<keyword evidence="5" id="KW-0325">Glycoprotein</keyword>
<dbReference type="InterPro" id="IPR033116">
    <property type="entry name" value="TRYPSIN_SER"/>
</dbReference>
<proteinExistence type="predicted"/>
<feature type="compositionally biased region" description="Low complexity" evidence="6">
    <location>
        <begin position="305"/>
        <end position="317"/>
    </location>
</feature>
<dbReference type="KEGG" id="cvr:CHLNCDRAFT_58154"/>
<evidence type="ECO:0000256" key="6">
    <source>
        <dbReference type="SAM" id="MobiDB-lite"/>
    </source>
</evidence>
<dbReference type="Proteomes" id="UP000008141">
    <property type="component" value="Unassembled WGS sequence"/>
</dbReference>
<dbReference type="eggNOG" id="KOG3627">
    <property type="taxonomic scope" value="Eukaryota"/>
</dbReference>
<dbReference type="PANTHER" id="PTHR24256">
    <property type="entry name" value="TRYPTASE-RELATED"/>
    <property type="match status" value="1"/>
</dbReference>
<keyword evidence="4" id="KW-1015">Disulfide bond</keyword>
<dbReference type="EMBL" id="GL433847">
    <property type="protein sequence ID" value="EFN54508.1"/>
    <property type="molecule type" value="Genomic_DNA"/>
</dbReference>
<feature type="compositionally biased region" description="Pro residues" evidence="6">
    <location>
        <begin position="294"/>
        <end position="304"/>
    </location>
</feature>
<organism evidence="9">
    <name type="scientific">Chlorella variabilis</name>
    <name type="common">Green alga</name>
    <dbReference type="NCBI Taxonomy" id="554065"/>
    <lineage>
        <taxon>Eukaryota</taxon>
        <taxon>Viridiplantae</taxon>
        <taxon>Chlorophyta</taxon>
        <taxon>core chlorophytes</taxon>
        <taxon>Trebouxiophyceae</taxon>
        <taxon>Chlorellales</taxon>
        <taxon>Chlorellaceae</taxon>
        <taxon>Chlorella clade</taxon>
        <taxon>Chlorella</taxon>
    </lineage>
</organism>
<evidence type="ECO:0000313" key="8">
    <source>
        <dbReference type="EMBL" id="EFN54508.1"/>
    </source>
</evidence>
<reference evidence="8 9" key="1">
    <citation type="journal article" date="2010" name="Plant Cell">
        <title>The Chlorella variabilis NC64A genome reveals adaptation to photosymbiosis, coevolution with viruses, and cryptic sex.</title>
        <authorList>
            <person name="Blanc G."/>
            <person name="Duncan G."/>
            <person name="Agarkova I."/>
            <person name="Borodovsky M."/>
            <person name="Gurnon J."/>
            <person name="Kuo A."/>
            <person name="Lindquist E."/>
            <person name="Lucas S."/>
            <person name="Pangilinan J."/>
            <person name="Polle J."/>
            <person name="Salamov A."/>
            <person name="Terry A."/>
            <person name="Yamada T."/>
            <person name="Dunigan D.D."/>
            <person name="Grigoriev I.V."/>
            <person name="Claverie J.M."/>
            <person name="Van Etten J.L."/>
        </authorList>
    </citation>
    <scope>NUCLEOTIDE SEQUENCE [LARGE SCALE GENOMIC DNA]</scope>
    <source>
        <strain evidence="8 9">NC64A</strain>
    </source>
</reference>
<evidence type="ECO:0000256" key="3">
    <source>
        <dbReference type="ARBA" id="ARBA00022729"/>
    </source>
</evidence>
<dbReference type="GO" id="GO:0007599">
    <property type="term" value="P:hemostasis"/>
    <property type="evidence" value="ECO:0007669"/>
    <property type="project" value="UniProtKB-KW"/>
</dbReference>
<evidence type="ECO:0000256" key="1">
    <source>
        <dbReference type="ARBA" id="ARBA00004613"/>
    </source>
</evidence>
<keyword evidence="2" id="KW-0964">Secreted</keyword>
<dbReference type="GeneID" id="17354064"/>
<accession>E1ZHR7</accession>
<evidence type="ECO:0000259" key="7">
    <source>
        <dbReference type="PROSITE" id="PS50240"/>
    </source>
</evidence>
<evidence type="ECO:0000256" key="5">
    <source>
        <dbReference type="ARBA" id="ARBA00023180"/>
    </source>
</evidence>
<feature type="region of interest" description="Disordered" evidence="6">
    <location>
        <begin position="294"/>
        <end position="317"/>
    </location>
</feature>
<name>E1ZHR7_CHLVA</name>
<dbReference type="Gene3D" id="3.50.4.10">
    <property type="entry name" value="Hepatocyte Growth Factor"/>
    <property type="match status" value="1"/>
</dbReference>
<dbReference type="Pfam" id="PF00089">
    <property type="entry name" value="Trypsin"/>
    <property type="match status" value="1"/>
</dbReference>
<dbReference type="InterPro" id="IPR009003">
    <property type="entry name" value="Peptidase_S1_PA"/>
</dbReference>
<evidence type="ECO:0000256" key="4">
    <source>
        <dbReference type="ARBA" id="ARBA00023157"/>
    </source>
</evidence>